<dbReference type="Gene3D" id="3.30.450.50">
    <property type="entry name" value="Longin domain"/>
    <property type="match status" value="1"/>
</dbReference>
<evidence type="ECO:0000256" key="3">
    <source>
        <dbReference type="ARBA" id="ARBA00022692"/>
    </source>
</evidence>
<evidence type="ECO:0000256" key="6">
    <source>
        <dbReference type="ARBA" id="ARBA00023136"/>
    </source>
</evidence>
<dbReference type="InterPro" id="IPR051097">
    <property type="entry name" value="Synaptobrevin-like_transport"/>
</dbReference>
<name>A0A8J6C1E1_DIALT</name>
<evidence type="ECO:0000256" key="9">
    <source>
        <dbReference type="SAM" id="MobiDB-lite"/>
    </source>
</evidence>
<evidence type="ECO:0000259" key="11">
    <source>
        <dbReference type="PROSITE" id="PS50859"/>
    </source>
</evidence>
<gene>
    <name evidence="13" type="ORF">KFE25_012935</name>
</gene>
<dbReference type="InterPro" id="IPR042855">
    <property type="entry name" value="V_SNARE_CC"/>
</dbReference>
<evidence type="ECO:0000256" key="8">
    <source>
        <dbReference type="PROSITE-ProRule" id="PRU00290"/>
    </source>
</evidence>
<dbReference type="GO" id="GO:0015031">
    <property type="term" value="P:protein transport"/>
    <property type="evidence" value="ECO:0007669"/>
    <property type="project" value="UniProtKB-KW"/>
</dbReference>
<feature type="domain" description="Longin" evidence="11">
    <location>
        <begin position="64"/>
        <end position="104"/>
    </location>
</feature>
<organism evidence="13 14">
    <name type="scientific">Diacronema lutheri</name>
    <name type="common">Unicellular marine alga</name>
    <name type="synonym">Monochrysis lutheri</name>
    <dbReference type="NCBI Taxonomy" id="2081491"/>
    <lineage>
        <taxon>Eukaryota</taxon>
        <taxon>Haptista</taxon>
        <taxon>Haptophyta</taxon>
        <taxon>Pavlovophyceae</taxon>
        <taxon>Pavlovales</taxon>
        <taxon>Pavlovaceae</taxon>
        <taxon>Diacronema</taxon>
    </lineage>
</organism>
<comment type="caution">
    <text evidence="13">The sequence shown here is derived from an EMBL/GenBank/DDBJ whole genome shotgun (WGS) entry which is preliminary data.</text>
</comment>
<dbReference type="GO" id="GO:0016192">
    <property type="term" value="P:vesicle-mediated transport"/>
    <property type="evidence" value="ECO:0007669"/>
    <property type="project" value="InterPro"/>
</dbReference>
<evidence type="ECO:0000313" key="14">
    <source>
        <dbReference type="Proteomes" id="UP000751190"/>
    </source>
</evidence>
<evidence type="ECO:0000256" key="4">
    <source>
        <dbReference type="ARBA" id="ARBA00022927"/>
    </source>
</evidence>
<dbReference type="InterPro" id="IPR010908">
    <property type="entry name" value="Longin_dom"/>
</dbReference>
<dbReference type="OMA" id="PKYGSKA"/>
<dbReference type="Pfam" id="PF13774">
    <property type="entry name" value="Longin"/>
    <property type="match status" value="1"/>
</dbReference>
<evidence type="ECO:0000256" key="10">
    <source>
        <dbReference type="SAM" id="Phobius"/>
    </source>
</evidence>
<comment type="subcellular location">
    <subcellularLocation>
        <location evidence="7">Endomembrane system</location>
        <topology evidence="7">Single-pass type IV membrane protein</topology>
    </subcellularLocation>
</comment>
<dbReference type="InterPro" id="IPR011012">
    <property type="entry name" value="Longin-like_dom_sf"/>
</dbReference>
<comment type="similarity">
    <text evidence="1">Belongs to the synaptobrevin family.</text>
</comment>
<evidence type="ECO:0000256" key="5">
    <source>
        <dbReference type="ARBA" id="ARBA00022989"/>
    </source>
</evidence>
<keyword evidence="5 10" id="KW-1133">Transmembrane helix</keyword>
<evidence type="ECO:0000313" key="13">
    <source>
        <dbReference type="EMBL" id="KAG8458737.1"/>
    </source>
</evidence>
<dbReference type="Gene3D" id="1.20.5.110">
    <property type="match status" value="1"/>
</dbReference>
<dbReference type="PANTHER" id="PTHR21136">
    <property type="entry name" value="SNARE PROTEINS"/>
    <property type="match status" value="1"/>
</dbReference>
<dbReference type="OrthoDB" id="190375at2759"/>
<evidence type="ECO:0000256" key="1">
    <source>
        <dbReference type="ARBA" id="ARBA00008025"/>
    </source>
</evidence>
<dbReference type="SUPFAM" id="SSF58038">
    <property type="entry name" value="SNARE fusion complex"/>
    <property type="match status" value="1"/>
</dbReference>
<keyword evidence="14" id="KW-1185">Reference proteome</keyword>
<reference evidence="13" key="1">
    <citation type="submission" date="2021-05" db="EMBL/GenBank/DDBJ databases">
        <title>The genome of the haptophyte Pavlova lutheri (Diacronema luteri, Pavlovales) - a model for lipid biosynthesis in eukaryotic algae.</title>
        <authorList>
            <person name="Hulatt C.J."/>
            <person name="Posewitz M.C."/>
        </authorList>
    </citation>
    <scope>NUCLEOTIDE SEQUENCE</scope>
    <source>
        <strain evidence="13">NIVA-4/92</strain>
    </source>
</reference>
<keyword evidence="4" id="KW-0653">Protein transport</keyword>
<dbReference type="Proteomes" id="UP000751190">
    <property type="component" value="Unassembled WGS sequence"/>
</dbReference>
<dbReference type="PRINTS" id="PR00219">
    <property type="entry name" value="SYNAPTOBREVN"/>
</dbReference>
<evidence type="ECO:0000256" key="7">
    <source>
        <dbReference type="ARBA" id="ARBA00046280"/>
    </source>
</evidence>
<dbReference type="EMBL" id="JAGTXO010000048">
    <property type="protein sequence ID" value="KAG8458737.1"/>
    <property type="molecule type" value="Genomic_DNA"/>
</dbReference>
<sequence>MSLLTNVRHCAVGRLADKVVVANYVHCNQGGMPARCHAVVDKVLRSNRVTDFPRLTITDKEVGTLHYVTDRLAIYIVITSSEYPQRTAFKLLDELRARFTSQFGDVLVEAPENGLTGKAKRTMLELCALYDDIARVDKTHGVQAQVDEVKGLMHENITHLLATHENLEVLEDKTDALRTEAQTFQRQATDLKRVMLWRNLKLKLIILVIILCVVGYIVAPILHRMVTAANAARSGGDKPSAGGGTAPAPNSTRTTNSTA</sequence>
<dbReference type="PROSITE" id="PS50859">
    <property type="entry name" value="LONGIN"/>
    <property type="match status" value="1"/>
</dbReference>
<feature type="compositionally biased region" description="Polar residues" evidence="9">
    <location>
        <begin position="248"/>
        <end position="259"/>
    </location>
</feature>
<proteinExistence type="inferred from homology"/>
<feature type="region of interest" description="Disordered" evidence="9">
    <location>
        <begin position="232"/>
        <end position="259"/>
    </location>
</feature>
<dbReference type="CDD" id="cd15843">
    <property type="entry name" value="R-SNARE"/>
    <property type="match status" value="1"/>
</dbReference>
<dbReference type="SUPFAM" id="SSF64356">
    <property type="entry name" value="SNARE-like"/>
    <property type="match status" value="1"/>
</dbReference>
<keyword evidence="8" id="KW-0175">Coiled coil</keyword>
<dbReference type="PROSITE" id="PS50892">
    <property type="entry name" value="V_SNARE"/>
    <property type="match status" value="1"/>
</dbReference>
<accession>A0A8J6C1E1</accession>
<keyword evidence="6 10" id="KW-0472">Membrane</keyword>
<feature type="transmembrane region" description="Helical" evidence="10">
    <location>
        <begin position="202"/>
        <end position="222"/>
    </location>
</feature>
<dbReference type="SMART" id="SM01270">
    <property type="entry name" value="Longin"/>
    <property type="match status" value="1"/>
</dbReference>
<dbReference type="GO" id="GO:0005737">
    <property type="term" value="C:cytoplasm"/>
    <property type="evidence" value="ECO:0007669"/>
    <property type="project" value="UniProtKB-ARBA"/>
</dbReference>
<dbReference type="PANTHER" id="PTHR21136:SF168">
    <property type="entry name" value="VESICLE-ASSOCIATED MEMBRANE PROTEIN 9"/>
    <property type="match status" value="1"/>
</dbReference>
<keyword evidence="2" id="KW-0813">Transport</keyword>
<dbReference type="AlphaFoldDB" id="A0A8J6C1E1"/>
<evidence type="ECO:0000256" key="2">
    <source>
        <dbReference type="ARBA" id="ARBA00022448"/>
    </source>
</evidence>
<dbReference type="CDD" id="cd14824">
    <property type="entry name" value="Longin"/>
    <property type="match status" value="1"/>
</dbReference>
<dbReference type="GO" id="GO:0012505">
    <property type="term" value="C:endomembrane system"/>
    <property type="evidence" value="ECO:0007669"/>
    <property type="project" value="UniProtKB-SubCell"/>
</dbReference>
<evidence type="ECO:0000259" key="12">
    <source>
        <dbReference type="PROSITE" id="PS50892"/>
    </source>
</evidence>
<dbReference type="Pfam" id="PF00957">
    <property type="entry name" value="Synaptobrevin"/>
    <property type="match status" value="1"/>
</dbReference>
<dbReference type="InterPro" id="IPR001388">
    <property type="entry name" value="Synaptobrevin-like"/>
</dbReference>
<protein>
    <submittedName>
        <fullName evidence="13">Uncharacterized protein</fullName>
    </submittedName>
</protein>
<keyword evidence="3 10" id="KW-0812">Transmembrane</keyword>
<feature type="domain" description="V-SNARE coiled-coil homology" evidence="12">
    <location>
        <begin position="138"/>
        <end position="198"/>
    </location>
</feature>
<dbReference type="GO" id="GO:0016020">
    <property type="term" value="C:membrane"/>
    <property type="evidence" value="ECO:0007669"/>
    <property type="project" value="InterPro"/>
</dbReference>